<dbReference type="OrthoDB" id="6088188at2759"/>
<evidence type="ECO:0000256" key="3">
    <source>
        <dbReference type="SAM" id="MobiDB-lite"/>
    </source>
</evidence>
<feature type="compositionally biased region" description="Gly residues" evidence="3">
    <location>
        <begin position="471"/>
        <end position="485"/>
    </location>
</feature>
<feature type="region of interest" description="Disordered" evidence="3">
    <location>
        <begin position="813"/>
        <end position="836"/>
    </location>
</feature>
<dbReference type="PANTHER" id="PTHR17469">
    <property type="entry name" value="SPERM SPECIFIC ANTIGEN 2-RELATED"/>
    <property type="match status" value="1"/>
</dbReference>
<evidence type="ECO:0000256" key="1">
    <source>
        <dbReference type="ARBA" id="ARBA00023054"/>
    </source>
</evidence>
<feature type="coiled-coil region" evidence="2">
    <location>
        <begin position="1548"/>
        <end position="1579"/>
    </location>
</feature>
<feature type="compositionally biased region" description="Gly residues" evidence="3">
    <location>
        <begin position="308"/>
        <end position="322"/>
    </location>
</feature>
<dbReference type="GO" id="GO:0005102">
    <property type="term" value="F:signaling receptor binding"/>
    <property type="evidence" value="ECO:0007669"/>
    <property type="project" value="InterPro"/>
</dbReference>
<feature type="compositionally biased region" description="Basic residues" evidence="3">
    <location>
        <begin position="375"/>
        <end position="385"/>
    </location>
</feature>
<feature type="compositionally biased region" description="Polar residues" evidence="3">
    <location>
        <begin position="813"/>
        <end position="822"/>
    </location>
</feature>
<feature type="compositionally biased region" description="Gly residues" evidence="3">
    <location>
        <begin position="193"/>
        <end position="203"/>
    </location>
</feature>
<feature type="compositionally biased region" description="Basic residues" evidence="3">
    <location>
        <begin position="450"/>
        <end position="469"/>
    </location>
</feature>
<dbReference type="PANTHER" id="PTHR17469:SF11">
    <property type="entry name" value="PROTEIN ITPRID2"/>
    <property type="match status" value="1"/>
</dbReference>
<dbReference type="Proteomes" id="UP000694542">
    <property type="component" value="Chromosome 36"/>
</dbReference>
<feature type="compositionally biased region" description="Gly residues" evidence="3">
    <location>
        <begin position="341"/>
        <end position="364"/>
    </location>
</feature>
<feature type="compositionally biased region" description="Basic and acidic residues" evidence="3">
    <location>
        <begin position="1190"/>
        <end position="1203"/>
    </location>
</feature>
<dbReference type="Ensembl" id="ENSCAFT00040039841.1">
    <property type="protein sequence ID" value="ENSCAFP00040034767.1"/>
    <property type="gene ID" value="ENSCAFG00040020556.1"/>
</dbReference>
<organism evidence="5 6">
    <name type="scientific">Canis lupus familiaris</name>
    <name type="common">Dog</name>
    <name type="synonym">Canis familiaris</name>
    <dbReference type="NCBI Taxonomy" id="9615"/>
    <lineage>
        <taxon>Eukaryota</taxon>
        <taxon>Metazoa</taxon>
        <taxon>Chordata</taxon>
        <taxon>Craniata</taxon>
        <taxon>Vertebrata</taxon>
        <taxon>Euteleostomi</taxon>
        <taxon>Mammalia</taxon>
        <taxon>Eutheria</taxon>
        <taxon>Laurasiatheria</taxon>
        <taxon>Carnivora</taxon>
        <taxon>Caniformia</taxon>
        <taxon>Canidae</taxon>
        <taxon>Canis</taxon>
    </lineage>
</organism>
<accession>A0A8C0TE66</accession>
<feature type="region of interest" description="Disordered" evidence="3">
    <location>
        <begin position="1701"/>
        <end position="1744"/>
    </location>
</feature>
<feature type="compositionally biased region" description="Pro residues" evidence="3">
    <location>
        <begin position="394"/>
        <end position="410"/>
    </location>
</feature>
<feature type="compositionally biased region" description="Basic residues" evidence="3">
    <location>
        <begin position="121"/>
        <end position="137"/>
    </location>
</feature>
<feature type="compositionally biased region" description="Low complexity" evidence="3">
    <location>
        <begin position="204"/>
        <end position="218"/>
    </location>
</feature>
<feature type="compositionally biased region" description="Polar residues" evidence="3">
    <location>
        <begin position="1648"/>
        <end position="1665"/>
    </location>
</feature>
<feature type="compositionally biased region" description="Pro residues" evidence="3">
    <location>
        <begin position="173"/>
        <end position="189"/>
    </location>
</feature>
<keyword evidence="1 2" id="KW-0175">Coiled coil</keyword>
<evidence type="ECO:0000259" key="4">
    <source>
        <dbReference type="SMART" id="SM01257"/>
    </source>
</evidence>
<protein>
    <submittedName>
        <fullName evidence="5">ITPR interacting domain containing 2</fullName>
    </submittedName>
</protein>
<dbReference type="InterPro" id="IPR029326">
    <property type="entry name" value="SSFA2_C"/>
</dbReference>
<feature type="domain" description="ITPR-interacting" evidence="4">
    <location>
        <begin position="691"/>
        <end position="848"/>
    </location>
</feature>
<reference evidence="5" key="2">
    <citation type="submission" date="2025-05" db="UniProtKB">
        <authorList>
            <consortium name="Ensembl"/>
        </authorList>
    </citation>
    <scope>IDENTIFICATION</scope>
</reference>
<feature type="compositionally biased region" description="Gly residues" evidence="3">
    <location>
        <begin position="247"/>
        <end position="264"/>
    </location>
</feature>
<evidence type="ECO:0000313" key="6">
    <source>
        <dbReference type="Proteomes" id="UP000694542"/>
    </source>
</evidence>
<gene>
    <name evidence="5" type="primary">ITPRID2</name>
</gene>
<dbReference type="InterPro" id="IPR029325">
    <property type="entry name" value="ITPR-bd"/>
</dbReference>
<evidence type="ECO:0000256" key="2">
    <source>
        <dbReference type="SAM" id="Coils"/>
    </source>
</evidence>
<feature type="compositionally biased region" description="Gly residues" evidence="3">
    <location>
        <begin position="219"/>
        <end position="237"/>
    </location>
</feature>
<feature type="compositionally biased region" description="Polar residues" evidence="3">
    <location>
        <begin position="147"/>
        <end position="157"/>
    </location>
</feature>
<evidence type="ECO:0000313" key="5">
    <source>
        <dbReference type="Ensembl" id="ENSCAFP00040035223.1"/>
    </source>
</evidence>
<feature type="compositionally biased region" description="Gly residues" evidence="3">
    <location>
        <begin position="278"/>
        <end position="296"/>
    </location>
</feature>
<dbReference type="Pfam" id="PF14723">
    <property type="entry name" value="SSFA2_C"/>
    <property type="match status" value="1"/>
</dbReference>
<feature type="region of interest" description="Disordered" evidence="3">
    <location>
        <begin position="1106"/>
        <end position="1203"/>
    </location>
</feature>
<feature type="region of interest" description="Disordered" evidence="3">
    <location>
        <begin position="117"/>
        <end position="599"/>
    </location>
</feature>
<feature type="compositionally biased region" description="Gly residues" evidence="3">
    <location>
        <begin position="505"/>
        <end position="520"/>
    </location>
</feature>
<feature type="region of interest" description="Disordered" evidence="3">
    <location>
        <begin position="1644"/>
        <end position="1686"/>
    </location>
</feature>
<dbReference type="InterPro" id="IPR043444">
    <property type="entry name" value="TESPA1-like"/>
</dbReference>
<feature type="compositionally biased region" description="Polar residues" evidence="3">
    <location>
        <begin position="1705"/>
        <end position="1715"/>
    </location>
</feature>
<dbReference type="Ensembl" id="ENSCAFT00040040369.1">
    <property type="protein sequence ID" value="ENSCAFP00040035223.1"/>
    <property type="gene ID" value="ENSCAFG00040020556.1"/>
</dbReference>
<name>A0A8C0TE66_CANLF</name>
<dbReference type="Pfam" id="PF14722">
    <property type="entry name" value="KRAP_IP3R_bind"/>
    <property type="match status" value="1"/>
</dbReference>
<proteinExistence type="predicted"/>
<feature type="region of interest" description="Disordered" evidence="3">
    <location>
        <begin position="851"/>
        <end position="902"/>
    </location>
</feature>
<feature type="compositionally biased region" description="Basic and acidic residues" evidence="3">
    <location>
        <begin position="265"/>
        <end position="274"/>
    </location>
</feature>
<dbReference type="SMART" id="SM01257">
    <property type="entry name" value="KRAP_IP3R_bind"/>
    <property type="match status" value="1"/>
</dbReference>
<feature type="compositionally biased region" description="Basic and acidic residues" evidence="3">
    <location>
        <begin position="1143"/>
        <end position="1155"/>
    </location>
</feature>
<feature type="compositionally biased region" description="Acidic residues" evidence="3">
    <location>
        <begin position="1720"/>
        <end position="1732"/>
    </location>
</feature>
<reference evidence="5" key="1">
    <citation type="submission" date="2018-10" db="EMBL/GenBank/DDBJ databases">
        <title>De novo assembly of a Great Dane genome.</title>
        <authorList>
            <person name="Kidd J.M."/>
            <person name="Pendleton A.L."/>
            <person name="Shen F."/>
            <person name="Emery S."/>
        </authorList>
    </citation>
    <scope>NUCLEOTIDE SEQUENCE [LARGE SCALE GENOMIC DNA]</scope>
    <source>
        <strain evidence="5">Great Dane</strain>
    </source>
</reference>
<sequence length="1806" mass="189968">MSLKGGGRARCPDAFLKLVLNPDVIRFSSHLADTKVQANISAFSWPSLALLSFLSPVPRGISGRSLLPRSLLTHSKATTNDFLKEESGASPSSAFPSSDILANASYAPLCIFILDPGTRGTGRRRQRAGRGRARRVAWRGSPASALVGQQSLQTNRPANVRPSAGGGGGGPQRPTPRPAPPRPAPPRAPPAGRGRGTPPGEGRAGARRPAGPGARRAGAGPGPGAWPGREAGPGDGRAGSQRPAGRGASGGAGAGPGKEAGLEGGARRRSEAGRARGALGGGAGGGAGGAGLGAGPGRARRCAEAGRARGGSGGGGTWGRGWGRGRGRARRGAEAGRARGASGGEGPGAGPGGGAWGGAWGGARGWPAPVLRGARPGHSRSRAAPRRLDVKRGPPAPSLPFLPPSLPPAPSASACASAPAPAPSAPSRARGRSPGPPARPGADSRGGGPRGRRVSRRLGPGRRSARRGHGPASGGVGGGGGGTGVASGEPAEEGLGQVPRLLAGVGDGGPVGGGDDAGGGRGRRRGPPGRAAAGGRRERWARAGGAGAGAGTAGPPEGPPGRRSRGRGTLRTLKCAAARGPEPPRGRARSLAGGGQVDPAGAPAPVTGCPPLCPAGNVPNEKIAIWLKDCRTPLGASLDEQSSNTLKGVLVRNGGSFEDDLSLGAEANHLHETDTQIENCNNILAKERRLQFHQKGRSMNSTGSGKSSGTVSSVSELLELYEEDPEEILYNLGFGRDEPDIASKIPSRFFNSSSFARGIDIKVFLSAQMQRMEVENPNYALTSRFRQIEVLTTVANAFSSLYSQVSGTPLQRIGSMSSVTSNKETDSPPPLTRSNTANRLMKTLSKLNLCVDKTERGEGSSPSSAIEKGKIPNVSVMEESGSKNDQKSQKIVKKKDSSSMLATVKEEVSGSSATVMESAGLCDEANSDFNQKTESEQSKETQNHEMKLGEESGILESDLGNDFNTPSHSEPENGNVMKSIHVSTPEKEPCAPLTIPSIRNIMAQQKDSFEMEEQLMKKVMPHVQSTEGEAPHVPAAYQLGLTKSKRDHLLRTASQHSDSSGFAEDSTDCLSLNHLQVPESLQAMGSSADSCDSETTVTSFGEELVTPTAQDQPYFNESEEESLSPLPKGRDKGREQAAPAAAKRSDSQDSPRREPAAQAGSTQSTCGAGDHTSEVTEAGQGLPPAQPADLPREASAESDVDKSSECEFAHYTTHHILKSLASIEAGHGEKGSESAPGPPSSADRVNTALQRAQMKVCSLSHQRVGRSLIKSKDLLKQRYFFAKAGYPLRRSQSLPTTLLSPVRVVSSVNVRLSPGKETRCSPPSFTYKYTPEEEQELGKEVAEPDGQSLVKSTIFISPSSARKEAACPSELTRLEECRPRRTPAPASQSTCSLHSVRSEWPERPLCEHTRTLSTHSVPSVSGAACSAFAAPFGCPHSHRPAAYPYRACPVNPPSAVEMQLRRVLHDIRNSLQNLSQYPMTRGSDLAAAPYSTQKSSVLPLYENTFQELQVMRRSLNLFRTQMMDLELAMLRQQTMVYHHMTEEERYEVDQLQSLRNSVRMELQDLELQLEERLLALEEQFRVVRMPSPFRSSALMGMCGSRSADNLSCPSPLNVMEPVTELMREQSYLKSELGMGLGEMGFEIPPGESSESVFSQATSESSSVCSGPSHANRRTGVPSSDLVGKPKTHLVPSKKVFRASVALTPTAPSRTGSVQTPPDVESSEEVGAAEEASEFVGPKSEVEEGNGKVPLMTAAEEMHKNVEQDELQQVIREIKESIVGEIRREIVSGLLAAVSSSKASNSKQDSH</sequence>